<dbReference type="SUPFAM" id="SSF111369">
    <property type="entry name" value="HlyD-like secretion proteins"/>
    <property type="match status" value="1"/>
</dbReference>
<dbReference type="Gene3D" id="2.40.420.20">
    <property type="match status" value="1"/>
</dbReference>
<dbReference type="EMBL" id="QQWG01000001">
    <property type="protein sequence ID" value="RRG24547.1"/>
    <property type="molecule type" value="Genomic_DNA"/>
</dbReference>
<dbReference type="InterPro" id="IPR058625">
    <property type="entry name" value="MdtA-like_BSH"/>
</dbReference>
<accession>A0A425Y821</accession>
<comment type="similarity">
    <text evidence="1">Belongs to the membrane fusion protein (MFP) (TC 8.A.1) family.</text>
</comment>
<evidence type="ECO:0000313" key="4">
    <source>
        <dbReference type="Proteomes" id="UP000285794"/>
    </source>
</evidence>
<dbReference type="Proteomes" id="UP000285794">
    <property type="component" value="Unassembled WGS sequence"/>
</dbReference>
<evidence type="ECO:0000259" key="2">
    <source>
        <dbReference type="Pfam" id="PF25917"/>
    </source>
</evidence>
<dbReference type="AlphaFoldDB" id="A0A425Y821"/>
<sequence length="371" mass="41480">MDWNFKMKYLNNNLMTSIRLLGSGLILSVFLFGCKAKTEVEKTVRPVKVERVESRNNTSIHTFPGKVKESREVKLAFRVPGPLVQLNVKEGMFVKKGDLLAEIDPRDFQVNLEAAKTNWEHAKQDAKRYQELYEKKSIPESTKEKVEVAAAVAESNFNKAKNALNDTKLFAPFDGYVQTKVVENFEKVGAGYPILTLLDVSVLEVIAGLPESIASHSDDFKSFTCTVKNGETRVIAAKLKEISKKTAGNNQVYPIRVYLNKEEAKNLRPGMNASLNIEISETCNEDGFELPVASVVNYEGKSIVWVYNEKQQVVNQREVEVVRLLANDKILVRKGLTQGDQIVVAGAAFLIEKQQVKLLVEKTKSNIGGLL</sequence>
<name>A0A425Y821_9BACT</name>
<dbReference type="Gene3D" id="2.40.50.100">
    <property type="match status" value="1"/>
</dbReference>
<evidence type="ECO:0000256" key="1">
    <source>
        <dbReference type="ARBA" id="ARBA00009477"/>
    </source>
</evidence>
<dbReference type="Gene3D" id="1.10.287.470">
    <property type="entry name" value="Helix hairpin bin"/>
    <property type="match status" value="1"/>
</dbReference>
<organism evidence="3 4">
    <name type="scientific">Ancylomarina euxinus</name>
    <dbReference type="NCBI Taxonomy" id="2283627"/>
    <lineage>
        <taxon>Bacteria</taxon>
        <taxon>Pseudomonadati</taxon>
        <taxon>Bacteroidota</taxon>
        <taxon>Bacteroidia</taxon>
        <taxon>Marinilabiliales</taxon>
        <taxon>Marinifilaceae</taxon>
        <taxon>Ancylomarina</taxon>
    </lineage>
</organism>
<dbReference type="NCBIfam" id="TIGR01730">
    <property type="entry name" value="RND_mfp"/>
    <property type="match status" value="1"/>
</dbReference>
<feature type="domain" description="Multidrug resistance protein MdtA-like barrel-sandwich hybrid" evidence="2">
    <location>
        <begin position="72"/>
        <end position="190"/>
    </location>
</feature>
<dbReference type="Pfam" id="PF25917">
    <property type="entry name" value="BSH_RND"/>
    <property type="match status" value="1"/>
</dbReference>
<dbReference type="PANTHER" id="PTHR30469">
    <property type="entry name" value="MULTIDRUG RESISTANCE PROTEIN MDTA"/>
    <property type="match status" value="1"/>
</dbReference>
<evidence type="ECO:0000313" key="3">
    <source>
        <dbReference type="EMBL" id="RRG24547.1"/>
    </source>
</evidence>
<gene>
    <name evidence="3" type="ORF">DWB61_00580</name>
</gene>
<dbReference type="PROSITE" id="PS51257">
    <property type="entry name" value="PROKAR_LIPOPROTEIN"/>
    <property type="match status" value="1"/>
</dbReference>
<proteinExistence type="inferred from homology"/>
<reference evidence="3 4" key="1">
    <citation type="submission" date="2018-07" db="EMBL/GenBank/DDBJ databases">
        <title>Draft genome sequence of Ancylomarina sp. M1P.</title>
        <authorList>
            <person name="Yadav S."/>
            <person name="Villanueva L."/>
            <person name="Damste J.S.S."/>
        </authorList>
    </citation>
    <scope>NUCLEOTIDE SEQUENCE [LARGE SCALE GENOMIC DNA]</scope>
    <source>
        <strain evidence="3 4">M1P</strain>
    </source>
</reference>
<dbReference type="GO" id="GO:0015562">
    <property type="term" value="F:efflux transmembrane transporter activity"/>
    <property type="evidence" value="ECO:0007669"/>
    <property type="project" value="TreeGrafter"/>
</dbReference>
<dbReference type="InterPro" id="IPR006143">
    <property type="entry name" value="RND_pump_MFP"/>
</dbReference>
<dbReference type="GO" id="GO:1990281">
    <property type="term" value="C:efflux pump complex"/>
    <property type="evidence" value="ECO:0007669"/>
    <property type="project" value="TreeGrafter"/>
</dbReference>
<comment type="caution">
    <text evidence="3">The sequence shown here is derived from an EMBL/GenBank/DDBJ whole genome shotgun (WGS) entry which is preliminary data.</text>
</comment>
<protein>
    <submittedName>
        <fullName evidence="3">Efflux RND transporter periplasmic adaptor subunit</fullName>
    </submittedName>
</protein>
<dbReference type="PANTHER" id="PTHR30469:SF15">
    <property type="entry name" value="HLYD FAMILY OF SECRETION PROTEINS"/>
    <property type="match status" value="1"/>
</dbReference>
<keyword evidence="4" id="KW-1185">Reference proteome</keyword>